<evidence type="ECO:0000313" key="4">
    <source>
        <dbReference type="Proteomes" id="UP000245468"/>
    </source>
</evidence>
<dbReference type="InterPro" id="IPR008457">
    <property type="entry name" value="Cu-R_CopD_dom"/>
</dbReference>
<proteinExistence type="predicted"/>
<dbReference type="KEGG" id="psez:HME7025_01814"/>
<sequence length="144" mass="16276">MLYHTLLLLHVLGACVWVGGHLILSLQIVPKALLKKDVQLIQQFEKTFEPVGIPSLLVQIITGVWMAILQYGILFSWDNAVQRNIIIKLSLLVLSLLLALHARIFIIPKLSIDNLPLMVLHIRFITLVALLMVFFGLQFRFGGL</sequence>
<name>A0A2S2DWC8_9BACT</name>
<dbReference type="GO" id="GO:0016020">
    <property type="term" value="C:membrane"/>
    <property type="evidence" value="ECO:0007669"/>
    <property type="project" value="InterPro"/>
</dbReference>
<dbReference type="AlphaFoldDB" id="A0A2S2DWC8"/>
<dbReference type="Proteomes" id="UP000245468">
    <property type="component" value="Chromosome"/>
</dbReference>
<dbReference type="RefSeq" id="WP_109323337.1">
    <property type="nucleotide sequence ID" value="NZ_CP029346.1"/>
</dbReference>
<feature type="transmembrane region" description="Helical" evidence="1">
    <location>
        <begin position="6"/>
        <end position="30"/>
    </location>
</feature>
<evidence type="ECO:0000313" key="3">
    <source>
        <dbReference type="EMBL" id="AWL09666.1"/>
    </source>
</evidence>
<keyword evidence="1" id="KW-1133">Transmembrane helix</keyword>
<keyword evidence="1" id="KW-0472">Membrane</keyword>
<evidence type="ECO:0000259" key="2">
    <source>
        <dbReference type="Pfam" id="PF05425"/>
    </source>
</evidence>
<feature type="transmembrane region" description="Helical" evidence="1">
    <location>
        <begin position="51"/>
        <end position="73"/>
    </location>
</feature>
<feature type="transmembrane region" description="Helical" evidence="1">
    <location>
        <begin position="85"/>
        <end position="106"/>
    </location>
</feature>
<dbReference type="OrthoDB" id="1162754at2"/>
<accession>A0A2S2DWC8</accession>
<keyword evidence="1" id="KW-0812">Transmembrane</keyword>
<feature type="transmembrane region" description="Helical" evidence="1">
    <location>
        <begin position="118"/>
        <end position="139"/>
    </location>
</feature>
<gene>
    <name evidence="3" type="ORF">HME7025_01814</name>
</gene>
<evidence type="ECO:0000256" key="1">
    <source>
        <dbReference type="SAM" id="Phobius"/>
    </source>
</evidence>
<dbReference type="Pfam" id="PF05425">
    <property type="entry name" value="CopD"/>
    <property type="match status" value="1"/>
</dbReference>
<dbReference type="EMBL" id="CP029346">
    <property type="protein sequence ID" value="AWL09666.1"/>
    <property type="molecule type" value="Genomic_DNA"/>
</dbReference>
<organism evidence="3 4">
    <name type="scientific">Aquirufa nivalisilvae</name>
    <dbReference type="NCBI Taxonomy" id="2516557"/>
    <lineage>
        <taxon>Bacteria</taxon>
        <taxon>Pseudomonadati</taxon>
        <taxon>Bacteroidota</taxon>
        <taxon>Cytophagia</taxon>
        <taxon>Cytophagales</taxon>
        <taxon>Flectobacillaceae</taxon>
        <taxon>Aquirufa</taxon>
    </lineage>
</organism>
<reference evidence="4" key="1">
    <citation type="submission" date="2018-05" db="EMBL/GenBank/DDBJ databases">
        <title>Pseudarcicella sp. HME7025 Genome sequencing and assembly.</title>
        <authorList>
            <person name="Kim H."/>
            <person name="Kang H."/>
            <person name="Joh K."/>
        </authorList>
    </citation>
    <scope>NUCLEOTIDE SEQUENCE [LARGE SCALE GENOMIC DNA]</scope>
    <source>
        <strain evidence="4">HME7025</strain>
    </source>
</reference>
<protein>
    <recommendedName>
        <fullName evidence="2">Copper resistance protein D domain-containing protein</fullName>
    </recommendedName>
</protein>
<keyword evidence="4" id="KW-1185">Reference proteome</keyword>
<feature type="domain" description="Copper resistance protein D" evidence="2">
    <location>
        <begin position="44"/>
        <end position="133"/>
    </location>
</feature>